<organism evidence="14 15">
    <name type="scientific">Spiroplasma cantharicola</name>
    <dbReference type="NCBI Taxonomy" id="362837"/>
    <lineage>
        <taxon>Bacteria</taxon>
        <taxon>Bacillati</taxon>
        <taxon>Mycoplasmatota</taxon>
        <taxon>Mollicutes</taxon>
        <taxon>Entomoplasmatales</taxon>
        <taxon>Spiroplasmataceae</taxon>
        <taxon>Spiroplasma</taxon>
    </lineage>
</organism>
<dbReference type="PRINTS" id="PR00145">
    <property type="entry name" value="ARGSUCLYASE"/>
</dbReference>
<dbReference type="SUPFAM" id="SSF48557">
    <property type="entry name" value="L-aspartase-like"/>
    <property type="match status" value="1"/>
</dbReference>
<dbReference type="Gene3D" id="1.20.200.10">
    <property type="entry name" value="Fumarase/aspartase (Central domain)"/>
    <property type="match status" value="1"/>
</dbReference>
<dbReference type="AlphaFoldDB" id="A0A0M3SJK7"/>
<dbReference type="EMBL" id="CP012622">
    <property type="protein sequence ID" value="ALD66904.1"/>
    <property type="molecule type" value="Genomic_DNA"/>
</dbReference>
<dbReference type="Gene3D" id="1.10.275.10">
    <property type="entry name" value="Fumarase/aspartase (N-terminal domain)"/>
    <property type="match status" value="1"/>
</dbReference>
<comment type="catalytic activity">
    <reaction evidence="10">
        <text>N(6)-(1,2-dicarboxyethyl)-AMP = fumarate + AMP</text>
        <dbReference type="Rhea" id="RHEA:16853"/>
        <dbReference type="ChEBI" id="CHEBI:29806"/>
        <dbReference type="ChEBI" id="CHEBI:57567"/>
        <dbReference type="ChEBI" id="CHEBI:456215"/>
        <dbReference type="EC" id="4.3.2.2"/>
    </reaction>
    <physiologicalReaction direction="left-to-right" evidence="10">
        <dbReference type="Rhea" id="RHEA:16854"/>
    </physiologicalReaction>
</comment>
<comment type="pathway">
    <text evidence="2 12">Purine metabolism; AMP biosynthesis via de novo pathway; AMP from IMP: step 2/2.</text>
</comment>
<dbReference type="PANTHER" id="PTHR43172">
    <property type="entry name" value="ADENYLOSUCCINATE LYASE"/>
    <property type="match status" value="1"/>
</dbReference>
<evidence type="ECO:0000256" key="11">
    <source>
        <dbReference type="NCBIfam" id="TIGR00928"/>
    </source>
</evidence>
<dbReference type="KEGG" id="scj:SCANT_v1c09980"/>
<dbReference type="InterPro" id="IPR004769">
    <property type="entry name" value="Pur_lyase"/>
</dbReference>
<keyword evidence="6 12" id="KW-0658">Purine biosynthesis</keyword>
<dbReference type="SMART" id="SM00998">
    <property type="entry name" value="ADSL_C"/>
    <property type="match status" value="1"/>
</dbReference>
<dbReference type="InterPro" id="IPR008948">
    <property type="entry name" value="L-Aspartase-like"/>
</dbReference>
<dbReference type="PATRIC" id="fig|362837.3.peg.1015"/>
<dbReference type="STRING" id="362837.SCANT_v1c09980"/>
<dbReference type="CDD" id="cd01360">
    <property type="entry name" value="Adenylsuccinate_lyase_1"/>
    <property type="match status" value="1"/>
</dbReference>
<dbReference type="RefSeq" id="WP_053946642.1">
    <property type="nucleotide sequence ID" value="NZ_CP012622.1"/>
</dbReference>
<dbReference type="PRINTS" id="PR00149">
    <property type="entry name" value="FUMRATELYASE"/>
</dbReference>
<dbReference type="InterPro" id="IPR020557">
    <property type="entry name" value="Fumarate_lyase_CS"/>
</dbReference>
<reference evidence="14 15" key="1">
    <citation type="journal article" date="2015" name="Genome Announc.">
        <title>Complete Genome Sequence of Spiroplasma cantharicola CC-1T (DSM 21588), a Bacterium Isolated from Soldier Beetle (Cantharis carolinus).</title>
        <authorList>
            <person name="Lo W.S."/>
            <person name="Liu P.Y."/>
            <person name="Kuo C.H."/>
        </authorList>
    </citation>
    <scope>NUCLEOTIDE SEQUENCE [LARGE SCALE GENOMIC DNA]</scope>
    <source>
        <strain evidence="14 15">CC-1</strain>
    </source>
</reference>
<gene>
    <name evidence="14" type="primary">purB</name>
    <name evidence="14" type="ORF">SCANT_v1c09980</name>
</gene>
<keyword evidence="15" id="KW-1185">Reference proteome</keyword>
<evidence type="ECO:0000256" key="1">
    <source>
        <dbReference type="ARBA" id="ARBA00004706"/>
    </source>
</evidence>
<feature type="domain" description="Adenylosuccinate lyase C-terminal" evidence="13">
    <location>
        <begin position="349"/>
        <end position="430"/>
    </location>
</feature>
<dbReference type="GO" id="GO:0044208">
    <property type="term" value="P:'de novo' AMP biosynthetic process"/>
    <property type="evidence" value="ECO:0007669"/>
    <property type="project" value="UniProtKB-UniPathway"/>
</dbReference>
<keyword evidence="7 12" id="KW-0456">Lyase</keyword>
<evidence type="ECO:0000256" key="2">
    <source>
        <dbReference type="ARBA" id="ARBA00004734"/>
    </source>
</evidence>
<dbReference type="GO" id="GO:0005829">
    <property type="term" value="C:cytosol"/>
    <property type="evidence" value="ECO:0007669"/>
    <property type="project" value="TreeGrafter"/>
</dbReference>
<dbReference type="GO" id="GO:0070626">
    <property type="term" value="F:(S)-2-(5-amino-1-(5-phospho-D-ribosyl)imidazole-4-carboxamido) succinate lyase (fumarate-forming) activity"/>
    <property type="evidence" value="ECO:0007669"/>
    <property type="project" value="TreeGrafter"/>
</dbReference>
<dbReference type="GO" id="GO:0006189">
    <property type="term" value="P:'de novo' IMP biosynthetic process"/>
    <property type="evidence" value="ECO:0007669"/>
    <property type="project" value="UniProtKB-UniPathway"/>
</dbReference>
<evidence type="ECO:0000256" key="6">
    <source>
        <dbReference type="ARBA" id="ARBA00022755"/>
    </source>
</evidence>
<dbReference type="GO" id="GO:0004018">
    <property type="term" value="F:N6-(1,2-dicarboxyethyl)AMP AMP-lyase (fumarate-forming) activity"/>
    <property type="evidence" value="ECO:0007669"/>
    <property type="project" value="UniProtKB-UniRule"/>
</dbReference>
<dbReference type="Pfam" id="PF10397">
    <property type="entry name" value="ADSL_C"/>
    <property type="match status" value="1"/>
</dbReference>
<evidence type="ECO:0000256" key="9">
    <source>
        <dbReference type="ARBA" id="ARBA00030717"/>
    </source>
</evidence>
<evidence type="ECO:0000256" key="4">
    <source>
        <dbReference type="ARBA" id="ARBA00012339"/>
    </source>
</evidence>
<evidence type="ECO:0000256" key="12">
    <source>
        <dbReference type="RuleBase" id="RU361172"/>
    </source>
</evidence>
<dbReference type="Proteomes" id="UP000063919">
    <property type="component" value="Chromosome"/>
</dbReference>
<dbReference type="OrthoDB" id="9768878at2"/>
<comment type="pathway">
    <text evidence="1 12">Purine metabolism; IMP biosynthesis via de novo pathway; 5-amino-1-(5-phospho-D-ribosyl)imidazole-4-carboxamide from 5-amino-1-(5-phospho-D-ribosyl)imidazole-4-carboxylate: step 2/2.</text>
</comment>
<dbReference type="PANTHER" id="PTHR43172:SF1">
    <property type="entry name" value="ADENYLOSUCCINATE LYASE"/>
    <property type="match status" value="1"/>
</dbReference>
<dbReference type="Gene3D" id="1.10.40.30">
    <property type="entry name" value="Fumarase/aspartase (C-terminal domain)"/>
    <property type="match status" value="1"/>
</dbReference>
<dbReference type="Pfam" id="PF00206">
    <property type="entry name" value="Lyase_1"/>
    <property type="match status" value="1"/>
</dbReference>
<dbReference type="PROSITE" id="PS00163">
    <property type="entry name" value="FUMARATE_LYASES"/>
    <property type="match status" value="1"/>
</dbReference>
<evidence type="ECO:0000256" key="5">
    <source>
        <dbReference type="ARBA" id="ARBA00017058"/>
    </source>
</evidence>
<dbReference type="InterPro" id="IPR022761">
    <property type="entry name" value="Fumarate_lyase_N"/>
</dbReference>
<name>A0A0M3SJK7_9MOLU</name>
<evidence type="ECO:0000313" key="15">
    <source>
        <dbReference type="Proteomes" id="UP000063919"/>
    </source>
</evidence>
<evidence type="ECO:0000256" key="3">
    <source>
        <dbReference type="ARBA" id="ARBA00008273"/>
    </source>
</evidence>
<dbReference type="UniPathway" id="UPA00074">
    <property type="reaction ID" value="UER00132"/>
</dbReference>
<evidence type="ECO:0000256" key="7">
    <source>
        <dbReference type="ARBA" id="ARBA00023239"/>
    </source>
</evidence>
<dbReference type="EC" id="4.3.2.2" evidence="4 11"/>
<comment type="similarity">
    <text evidence="3 12">Belongs to the lyase 1 family. Adenylosuccinate lyase subfamily.</text>
</comment>
<evidence type="ECO:0000256" key="8">
    <source>
        <dbReference type="ARBA" id="ARBA00024477"/>
    </source>
</evidence>
<dbReference type="InterPro" id="IPR019468">
    <property type="entry name" value="AdenyloSucc_lyase_C"/>
</dbReference>
<comment type="catalytic activity">
    <reaction evidence="8">
        <text>(2S)-2-[5-amino-1-(5-phospho-beta-D-ribosyl)imidazole-4-carboxamido]succinate = 5-amino-1-(5-phospho-beta-D-ribosyl)imidazole-4-carboxamide + fumarate</text>
        <dbReference type="Rhea" id="RHEA:23920"/>
        <dbReference type="ChEBI" id="CHEBI:29806"/>
        <dbReference type="ChEBI" id="CHEBI:58443"/>
        <dbReference type="ChEBI" id="CHEBI:58475"/>
        <dbReference type="EC" id="4.3.2.2"/>
    </reaction>
    <physiologicalReaction direction="left-to-right" evidence="8">
        <dbReference type="Rhea" id="RHEA:23921"/>
    </physiologicalReaction>
</comment>
<evidence type="ECO:0000313" key="14">
    <source>
        <dbReference type="EMBL" id="ALD66904.1"/>
    </source>
</evidence>
<evidence type="ECO:0000259" key="13">
    <source>
        <dbReference type="SMART" id="SM00998"/>
    </source>
</evidence>
<dbReference type="InterPro" id="IPR024083">
    <property type="entry name" value="Fumarase/histidase_N"/>
</dbReference>
<dbReference type="NCBIfam" id="TIGR00928">
    <property type="entry name" value="purB"/>
    <property type="match status" value="1"/>
</dbReference>
<accession>A0A0M3SJK7</accession>
<dbReference type="FunFam" id="1.20.200.10:FF:000008">
    <property type="entry name" value="Adenylosuccinate lyase"/>
    <property type="match status" value="1"/>
</dbReference>
<sequence>MIQRYAVKEVEKIWADNNKLNIWLQVEINVVNAWAQLGFVPLDDAKKIKEIAKVDINRMLEIEQKTKHDVVAFTRMISEQLGSEKKWVHIGLTSTDVVDTAQNKMIQQSNILLEESLNNLSKILKQKAEETKKIIIMGRTHGMYGEPTSLGLKFLLWFDEIQRQIVRLRLARHQIEVAKISGSMGNYANLELEVEEYVAKAMSLNLDKISTQVTQRDRHAFLISVIANIASTFEKIATEIRHFQRSEVQEICEGFGLEQKGSSSMPHKKNPISSENICGLSRYARSFVNTAFENNVLWHERDISHSSNERLVFPDIYNIIIYVSKRMTNTINDLVINYDLIASHINDQKGIFFSQRVLTYILMKYQFSREEIYDFIQKCTLECQTSKKSFKEILIKNGIMKYISSKNELNELFDINFFTRNVEKMFRRVMNNHG</sequence>
<proteinExistence type="inferred from homology"/>
<dbReference type="InterPro" id="IPR000362">
    <property type="entry name" value="Fumarate_lyase_fam"/>
</dbReference>
<evidence type="ECO:0000256" key="10">
    <source>
        <dbReference type="ARBA" id="ARBA00049115"/>
    </source>
</evidence>
<protein>
    <recommendedName>
        <fullName evidence="5 11">Adenylosuccinate lyase</fullName>
        <shortName evidence="12">ASL</shortName>
        <ecNumber evidence="4 11">4.3.2.2</ecNumber>
    </recommendedName>
    <alternativeName>
        <fullName evidence="9 12">Adenylosuccinase</fullName>
    </alternativeName>
</protein>
<dbReference type="UniPathway" id="UPA00075">
    <property type="reaction ID" value="UER00336"/>
</dbReference>